<keyword evidence="1" id="KW-0233">DNA recombination</keyword>
<keyword evidence="1" id="KW-0234">DNA repair</keyword>
<sequence>MPYALQQLFSTILVYSLPDHASALWDRFKKDFSADYYKSIAKRDRQNSIERDEEVRLRMAEYKCLKWVADCLLSNGKTLDTYGLPELSTYQDVSEEVEREDTGPRDVVANEIATYEPEDLARTTALADQMNENQKEVFDQVIEAVNHPVDGQKLFFVDGPGGTGKSFVLEQMLDHVRLQKKVAIAVTSSEIAATERNVNALIDAVYPGVGDDNLQDEYFVDRAILAPTDASVRRINEMVAERLTGDTKEYLSVERLERVADPNMFEQEFLKSLNFSGIPPDRIVLKVETPIIMIRNLNSDVGMCNGTRLRVVSLREGSIEATIMSGPFKGKTVFIPRIIFYSEDDDKEFPFKLLRKPFPVVPAFGTPINKAQGQSIHHAIKIAVDPSAIDETGNIHTKNIVYREIFDL</sequence>
<dbReference type="SUPFAM" id="SSF52540">
    <property type="entry name" value="P-loop containing nucleoside triphosphate hydrolases"/>
    <property type="match status" value="2"/>
</dbReference>
<evidence type="ECO:0000259" key="2">
    <source>
        <dbReference type="Pfam" id="PF05970"/>
    </source>
</evidence>
<dbReference type="PANTHER" id="PTHR10492:SF57">
    <property type="entry name" value="ATP-DEPENDENT DNA HELICASE"/>
    <property type="match status" value="1"/>
</dbReference>
<dbReference type="OrthoDB" id="105827at2759"/>
<keyword evidence="1 4" id="KW-0347">Helicase</keyword>
<dbReference type="Pfam" id="PF21530">
    <property type="entry name" value="Pif1_2B_dom"/>
    <property type="match status" value="1"/>
</dbReference>
<dbReference type="EMBL" id="NBNE01000312">
    <property type="protein sequence ID" value="OWZ20553.1"/>
    <property type="molecule type" value="Genomic_DNA"/>
</dbReference>
<dbReference type="GO" id="GO:0016887">
    <property type="term" value="F:ATP hydrolysis activity"/>
    <property type="evidence" value="ECO:0007669"/>
    <property type="project" value="RHEA"/>
</dbReference>
<organism evidence="4 5">
    <name type="scientific">Phytophthora megakarya</name>
    <dbReference type="NCBI Taxonomy" id="4795"/>
    <lineage>
        <taxon>Eukaryota</taxon>
        <taxon>Sar</taxon>
        <taxon>Stramenopiles</taxon>
        <taxon>Oomycota</taxon>
        <taxon>Peronosporomycetes</taxon>
        <taxon>Peronosporales</taxon>
        <taxon>Peronosporaceae</taxon>
        <taxon>Phytophthora</taxon>
    </lineage>
</organism>
<dbReference type="Proteomes" id="UP000198211">
    <property type="component" value="Unassembled WGS sequence"/>
</dbReference>
<comment type="similarity">
    <text evidence="1">Belongs to the helicase family.</text>
</comment>
<dbReference type="Pfam" id="PF05970">
    <property type="entry name" value="PIF1"/>
    <property type="match status" value="1"/>
</dbReference>
<dbReference type="InterPro" id="IPR049163">
    <property type="entry name" value="Pif1-like_2B_dom"/>
</dbReference>
<dbReference type="InterPro" id="IPR010285">
    <property type="entry name" value="DNA_helicase_pif1-like_DEAD"/>
</dbReference>
<gene>
    <name evidence="4" type="ORF">PHMEG_0005015</name>
</gene>
<protein>
    <recommendedName>
        <fullName evidence="1">ATP-dependent DNA helicase</fullName>
        <ecNumber evidence="1">5.6.2.3</ecNumber>
    </recommendedName>
</protein>
<proteinExistence type="inferred from homology"/>
<evidence type="ECO:0000259" key="3">
    <source>
        <dbReference type="Pfam" id="PF21530"/>
    </source>
</evidence>
<comment type="catalytic activity">
    <reaction evidence="1">
        <text>ATP + H2O = ADP + phosphate + H(+)</text>
        <dbReference type="Rhea" id="RHEA:13065"/>
        <dbReference type="ChEBI" id="CHEBI:15377"/>
        <dbReference type="ChEBI" id="CHEBI:15378"/>
        <dbReference type="ChEBI" id="CHEBI:30616"/>
        <dbReference type="ChEBI" id="CHEBI:43474"/>
        <dbReference type="ChEBI" id="CHEBI:456216"/>
        <dbReference type="EC" id="5.6.2.3"/>
    </reaction>
</comment>
<dbReference type="GO" id="GO:0006281">
    <property type="term" value="P:DNA repair"/>
    <property type="evidence" value="ECO:0007669"/>
    <property type="project" value="UniProtKB-KW"/>
</dbReference>
<dbReference type="Gene3D" id="3.40.50.300">
    <property type="entry name" value="P-loop containing nucleotide triphosphate hydrolases"/>
    <property type="match status" value="1"/>
</dbReference>
<dbReference type="GO" id="GO:0043139">
    <property type="term" value="F:5'-3' DNA helicase activity"/>
    <property type="evidence" value="ECO:0007669"/>
    <property type="project" value="UniProtKB-EC"/>
</dbReference>
<dbReference type="PANTHER" id="PTHR10492">
    <property type="match status" value="1"/>
</dbReference>
<reference evidence="5" key="1">
    <citation type="submission" date="2017-03" db="EMBL/GenBank/DDBJ databases">
        <title>Phytopthora megakarya and P. palmivora, two closely related causual agents of cacao black pod achieved similar genome size and gene model numbers by different mechanisms.</title>
        <authorList>
            <person name="Ali S."/>
            <person name="Shao J."/>
            <person name="Larry D.J."/>
            <person name="Kronmiller B."/>
            <person name="Shen D."/>
            <person name="Strem M.D."/>
            <person name="Melnick R.L."/>
            <person name="Guiltinan M.J."/>
            <person name="Tyler B.M."/>
            <person name="Meinhardt L.W."/>
            <person name="Bailey B.A."/>
        </authorList>
    </citation>
    <scope>NUCLEOTIDE SEQUENCE [LARGE SCALE GENOMIC DNA]</scope>
    <source>
        <strain evidence="5">zdho120</strain>
    </source>
</reference>
<keyword evidence="1" id="KW-0547">Nucleotide-binding</keyword>
<feature type="domain" description="DNA helicase Pif1-like DEAD-box helicase" evidence="2">
    <location>
        <begin position="129"/>
        <end position="194"/>
    </location>
</feature>
<dbReference type="GO" id="GO:0006310">
    <property type="term" value="P:DNA recombination"/>
    <property type="evidence" value="ECO:0007669"/>
    <property type="project" value="UniProtKB-KW"/>
</dbReference>
<dbReference type="InterPro" id="IPR027417">
    <property type="entry name" value="P-loop_NTPase"/>
</dbReference>
<comment type="caution">
    <text evidence="4">The sequence shown here is derived from an EMBL/GenBank/DDBJ whole genome shotgun (WGS) entry which is preliminary data.</text>
</comment>
<keyword evidence="1" id="KW-0378">Hydrolase</keyword>
<evidence type="ECO:0000256" key="1">
    <source>
        <dbReference type="RuleBase" id="RU363044"/>
    </source>
</evidence>
<evidence type="ECO:0000313" key="4">
    <source>
        <dbReference type="EMBL" id="OWZ20553.1"/>
    </source>
</evidence>
<name>A0A225WSC8_9STRA</name>
<dbReference type="GO" id="GO:0005524">
    <property type="term" value="F:ATP binding"/>
    <property type="evidence" value="ECO:0007669"/>
    <property type="project" value="UniProtKB-KW"/>
</dbReference>
<keyword evidence="5" id="KW-1185">Reference proteome</keyword>
<dbReference type="STRING" id="4795.A0A225WSC8"/>
<dbReference type="AlphaFoldDB" id="A0A225WSC8"/>
<feature type="domain" description="DNA helicase Pif1-like 2B" evidence="3">
    <location>
        <begin position="268"/>
        <end position="314"/>
    </location>
</feature>
<dbReference type="EC" id="5.6.2.3" evidence="1"/>
<accession>A0A225WSC8</accession>
<keyword evidence="1" id="KW-0227">DNA damage</keyword>
<comment type="cofactor">
    <cofactor evidence="1">
        <name>Mg(2+)</name>
        <dbReference type="ChEBI" id="CHEBI:18420"/>
    </cofactor>
</comment>
<keyword evidence="1" id="KW-0067">ATP-binding</keyword>
<evidence type="ECO:0000313" key="5">
    <source>
        <dbReference type="Proteomes" id="UP000198211"/>
    </source>
</evidence>
<dbReference type="GO" id="GO:0000723">
    <property type="term" value="P:telomere maintenance"/>
    <property type="evidence" value="ECO:0007669"/>
    <property type="project" value="InterPro"/>
</dbReference>